<organism evidence="2 3">
    <name type="scientific">Marinobacter suaedae</name>
    <dbReference type="NCBI Taxonomy" id="3057675"/>
    <lineage>
        <taxon>Bacteria</taxon>
        <taxon>Pseudomonadati</taxon>
        <taxon>Pseudomonadota</taxon>
        <taxon>Gammaproteobacteria</taxon>
        <taxon>Pseudomonadales</taxon>
        <taxon>Marinobacteraceae</taxon>
        <taxon>Marinobacter</taxon>
    </lineage>
</organism>
<name>A0ABT8W0B2_9GAMM</name>
<evidence type="ECO:0000259" key="1">
    <source>
        <dbReference type="Pfam" id="PF01882"/>
    </source>
</evidence>
<evidence type="ECO:0000313" key="3">
    <source>
        <dbReference type="Proteomes" id="UP001168640"/>
    </source>
</evidence>
<dbReference type="Proteomes" id="UP001168640">
    <property type="component" value="Unassembled WGS sequence"/>
</dbReference>
<dbReference type="PANTHER" id="PTHR33608">
    <property type="entry name" value="BLL2464 PROTEIN"/>
    <property type="match status" value="1"/>
</dbReference>
<dbReference type="EMBL" id="JAUMIS010000001">
    <property type="protein sequence ID" value="MDO3721657.1"/>
    <property type="molecule type" value="Genomic_DNA"/>
</dbReference>
<keyword evidence="3" id="KW-1185">Reference proteome</keyword>
<evidence type="ECO:0000313" key="2">
    <source>
        <dbReference type="EMBL" id="MDO3721657.1"/>
    </source>
</evidence>
<feature type="domain" description="DUF58" evidence="1">
    <location>
        <begin position="70"/>
        <end position="267"/>
    </location>
</feature>
<protein>
    <submittedName>
        <fullName evidence="2">DUF58 domain-containing protein</fullName>
    </submittedName>
</protein>
<gene>
    <name evidence="2" type="ORF">QVZ43_07955</name>
</gene>
<sequence>MRSGPAPLKKPDTDESLLDDPAVYVDLRRLMGLETEGRLINFRPPFGHSSQLTGHHKSRLRGRGLDFEELKHYQPGDDLRHLDWRATRRTGKPFVRSFTEERDRPTLVVCDQRMDMFFGSSLNFKSLTAAELAALVAWSAFHSGDRVGGLVFNDQWVETVPAHRSRQRLQQFFATVVRHNRALHAQQPGRIDHTTLDQVLIRCLNMAHHDHTICLISDFSGIGESTLRRMRQLSQHNNVIAFQVYDPVALNLPQRSRVTLVDGNLQVPLHLGKKSIHKPVADFLKGRLARVADLMRKSRIPLCMISAGEATAGQYRRALAGRAGGQR</sequence>
<accession>A0ABT8W0B2</accession>
<reference evidence="2" key="1">
    <citation type="submission" date="2023-07" db="EMBL/GenBank/DDBJ databases">
        <title>Marinobacter sp. chi1 genome sequencing and assembly.</title>
        <authorList>
            <person name="Park S."/>
        </authorList>
    </citation>
    <scope>NUCLEOTIDE SEQUENCE</scope>
    <source>
        <strain evidence="2">Chi1</strain>
    </source>
</reference>
<dbReference type="RefSeq" id="WP_302909501.1">
    <property type="nucleotide sequence ID" value="NZ_JAUMIS010000001.1"/>
</dbReference>
<dbReference type="PANTHER" id="PTHR33608:SF12">
    <property type="entry name" value="DUF58 DOMAIN-CONTAINING PROTEIN"/>
    <property type="match status" value="1"/>
</dbReference>
<proteinExistence type="predicted"/>
<dbReference type="Pfam" id="PF01882">
    <property type="entry name" value="DUF58"/>
    <property type="match status" value="1"/>
</dbReference>
<comment type="caution">
    <text evidence="2">The sequence shown here is derived from an EMBL/GenBank/DDBJ whole genome shotgun (WGS) entry which is preliminary data.</text>
</comment>
<dbReference type="InterPro" id="IPR002881">
    <property type="entry name" value="DUF58"/>
</dbReference>